<evidence type="ECO:0000313" key="1">
    <source>
        <dbReference type="EMBL" id="RDV07777.1"/>
    </source>
</evidence>
<evidence type="ECO:0000313" key="2">
    <source>
        <dbReference type="Proteomes" id="UP000263833"/>
    </source>
</evidence>
<dbReference type="NCBIfam" id="TIGR02215">
    <property type="entry name" value="phage_chp_gp8"/>
    <property type="match status" value="1"/>
</dbReference>
<name>A0A371BJP1_9SPHN</name>
<dbReference type="EMBL" id="QRGP01000001">
    <property type="protein sequence ID" value="RDV07777.1"/>
    <property type="molecule type" value="Genomic_DNA"/>
</dbReference>
<dbReference type="AlphaFoldDB" id="A0A371BJP1"/>
<evidence type="ECO:0008006" key="3">
    <source>
        <dbReference type="Google" id="ProtNLM"/>
    </source>
</evidence>
<organism evidence="1 2">
    <name type="scientific">Sphingorhabdus pulchriflava</name>
    <dbReference type="NCBI Taxonomy" id="2292257"/>
    <lineage>
        <taxon>Bacteria</taxon>
        <taxon>Pseudomonadati</taxon>
        <taxon>Pseudomonadota</taxon>
        <taxon>Alphaproteobacteria</taxon>
        <taxon>Sphingomonadales</taxon>
        <taxon>Sphingomonadaceae</taxon>
        <taxon>Sphingorhabdus</taxon>
    </lineage>
</organism>
<comment type="caution">
    <text evidence="1">The sequence shown here is derived from an EMBL/GenBank/DDBJ whole genome shotgun (WGS) entry which is preliminary data.</text>
</comment>
<dbReference type="CDD" id="cd08054">
    <property type="entry name" value="gp6"/>
    <property type="match status" value="1"/>
</dbReference>
<dbReference type="InterPro" id="IPR011738">
    <property type="entry name" value="Phage_CHP"/>
</dbReference>
<dbReference type="OrthoDB" id="8478788at2"/>
<gene>
    <name evidence="1" type="ORF">DXH95_01130</name>
</gene>
<dbReference type="Gene3D" id="1.10.3230.30">
    <property type="entry name" value="Phage gp6-like head-tail connector protein"/>
    <property type="match status" value="1"/>
</dbReference>
<protein>
    <recommendedName>
        <fullName evidence="3">PhiE125 gp8 family phage protein</fullName>
    </recommendedName>
</protein>
<dbReference type="Proteomes" id="UP000263833">
    <property type="component" value="Unassembled WGS sequence"/>
</dbReference>
<keyword evidence="2" id="KW-1185">Reference proteome</keyword>
<accession>A0A371BJP1</accession>
<proteinExistence type="predicted"/>
<sequence length="179" mass="19710">MISRDAVVLGSDMLEEARAYLRLEYEEEDASLGTVLLGAIGYAEAYLGQMLLRRNAREVLPASMRWQRLSVLPVSLVNSVTGIPAEGMPFALSSEAYKIEIDAHGEVWLRVTQPGSAGRVEVACMAGMAQTWAELPEAIRLGVLRLAAHLHLHRDNPDDPGPTEGVAALLRPWRRRRLA</sequence>
<reference evidence="2" key="1">
    <citation type="submission" date="2018-08" db="EMBL/GenBank/DDBJ databases">
        <authorList>
            <person name="Kim S.-J."/>
            <person name="Jung G.-Y."/>
        </authorList>
    </citation>
    <scope>NUCLEOTIDE SEQUENCE [LARGE SCALE GENOMIC DNA]</scope>
    <source>
        <strain evidence="2">GY_G</strain>
    </source>
</reference>